<reference evidence="3" key="1">
    <citation type="submission" date="2020-11" db="EMBL/GenBank/DDBJ databases">
        <authorList>
            <person name="Tran Van P."/>
        </authorList>
    </citation>
    <scope>NUCLEOTIDE SEQUENCE</scope>
</reference>
<dbReference type="Pfam" id="PF01527">
    <property type="entry name" value="HTH_Tnp_1"/>
    <property type="match status" value="1"/>
</dbReference>
<dbReference type="GO" id="GO:0006313">
    <property type="term" value="P:DNA transposition"/>
    <property type="evidence" value="ECO:0007669"/>
    <property type="project" value="InterPro"/>
</dbReference>
<dbReference type="GO" id="GO:0004803">
    <property type="term" value="F:transposase activity"/>
    <property type="evidence" value="ECO:0007669"/>
    <property type="project" value="InterPro"/>
</dbReference>
<organism evidence="3">
    <name type="scientific">Cyprideis torosa</name>
    <dbReference type="NCBI Taxonomy" id="163714"/>
    <lineage>
        <taxon>Eukaryota</taxon>
        <taxon>Metazoa</taxon>
        <taxon>Ecdysozoa</taxon>
        <taxon>Arthropoda</taxon>
        <taxon>Crustacea</taxon>
        <taxon>Oligostraca</taxon>
        <taxon>Ostracoda</taxon>
        <taxon>Podocopa</taxon>
        <taxon>Podocopida</taxon>
        <taxon>Cytherocopina</taxon>
        <taxon>Cytheroidea</taxon>
        <taxon>Cytherideidae</taxon>
        <taxon>Cyprideis</taxon>
    </lineage>
</organism>
<accession>A0A7R8WRZ7</accession>
<evidence type="ECO:0000259" key="2">
    <source>
        <dbReference type="Pfam" id="PF13276"/>
    </source>
</evidence>
<dbReference type="OrthoDB" id="8300533at2759"/>
<dbReference type="GO" id="GO:0003677">
    <property type="term" value="F:DNA binding"/>
    <property type="evidence" value="ECO:0007669"/>
    <property type="project" value="InterPro"/>
</dbReference>
<name>A0A7R8WRZ7_9CRUS</name>
<dbReference type="InterPro" id="IPR025948">
    <property type="entry name" value="HTH-like_dom"/>
</dbReference>
<comment type="subcellular location">
    <subcellularLocation>
        <location evidence="1">Nucleus</location>
    </subcellularLocation>
</comment>
<feature type="non-terminal residue" evidence="3">
    <location>
        <position position="210"/>
    </location>
</feature>
<dbReference type="AlphaFoldDB" id="A0A7R8WRZ7"/>
<dbReference type="PANTHER" id="PTHR47515:SF2">
    <property type="entry name" value="INTEGRASE CORE DOMAIN PROTEIN"/>
    <property type="match status" value="1"/>
</dbReference>
<dbReference type="Pfam" id="PF13276">
    <property type="entry name" value="HTH_21"/>
    <property type="match status" value="1"/>
</dbReference>
<proteinExistence type="predicted"/>
<dbReference type="EMBL" id="OB667923">
    <property type="protein sequence ID" value="CAD7234168.1"/>
    <property type="molecule type" value="Genomic_DNA"/>
</dbReference>
<sequence>MKKSRFSEHEIISILQSHEKGVSTADLCREHGISQATFYKWKGKYGGMQASDLKRLKDLEAELSQYKKMHRVPKRQACKIFGISESVYYYKPRAGDDDKVKEQLSDLSQMHSSWGFWLMHYRLRQLGFTWNHKKVYRIYTKMGLNLRRKYKKRLPSRIKEPLVQPLFANLTWSMDFMQDRLYDGTKLRTFNVIDDFNREALNITLDRSIS</sequence>
<protein>
    <recommendedName>
        <fullName evidence="2">HTH-like domain-containing protein</fullName>
    </recommendedName>
</protein>
<evidence type="ECO:0000256" key="1">
    <source>
        <dbReference type="ARBA" id="ARBA00004123"/>
    </source>
</evidence>
<dbReference type="InterPro" id="IPR002514">
    <property type="entry name" value="Transposase_8"/>
</dbReference>
<feature type="domain" description="HTH-like" evidence="2">
    <location>
        <begin position="97"/>
        <end position="152"/>
    </location>
</feature>
<dbReference type="GO" id="GO:0005634">
    <property type="term" value="C:nucleus"/>
    <property type="evidence" value="ECO:0007669"/>
    <property type="project" value="UniProtKB-SubCell"/>
</dbReference>
<dbReference type="SUPFAM" id="SSF46689">
    <property type="entry name" value="Homeodomain-like"/>
    <property type="match status" value="1"/>
</dbReference>
<evidence type="ECO:0000313" key="3">
    <source>
        <dbReference type="EMBL" id="CAD7234168.1"/>
    </source>
</evidence>
<dbReference type="InterPro" id="IPR009057">
    <property type="entry name" value="Homeodomain-like_sf"/>
</dbReference>
<dbReference type="PANTHER" id="PTHR47515">
    <property type="entry name" value="LOW CALCIUM RESPONSE LOCUS PROTEIN T"/>
    <property type="match status" value="1"/>
</dbReference>
<gene>
    <name evidence="3" type="ORF">CTOB1V02_LOCUS11985</name>
</gene>